<feature type="transmembrane region" description="Helical" evidence="1">
    <location>
        <begin position="910"/>
        <end position="930"/>
    </location>
</feature>
<keyword evidence="1" id="KW-1133">Transmembrane helix</keyword>
<dbReference type="RefSeq" id="WP_073824043.1">
    <property type="nucleotide sequence ID" value="NZ_MQVS01000004.1"/>
</dbReference>
<feature type="transmembrane region" description="Helical" evidence="1">
    <location>
        <begin position="367"/>
        <end position="390"/>
    </location>
</feature>
<name>A0A1Q5PWN1_9ACTO</name>
<dbReference type="InterPro" id="IPR050250">
    <property type="entry name" value="Macrolide_Exporter_MacB"/>
</dbReference>
<feature type="transmembrane region" description="Helical" evidence="1">
    <location>
        <begin position="496"/>
        <end position="522"/>
    </location>
</feature>
<dbReference type="STRING" id="52770.BSZ40_05335"/>
<evidence type="ECO:0008006" key="4">
    <source>
        <dbReference type="Google" id="ProtNLM"/>
    </source>
</evidence>
<feature type="transmembrane region" description="Helical" evidence="1">
    <location>
        <begin position="456"/>
        <end position="476"/>
    </location>
</feature>
<proteinExistence type="predicted"/>
<evidence type="ECO:0000313" key="2">
    <source>
        <dbReference type="EMBL" id="OKL51906.1"/>
    </source>
</evidence>
<dbReference type="InParanoid" id="A0A1Q5PWN1"/>
<feature type="transmembrane region" description="Helical" evidence="1">
    <location>
        <begin position="548"/>
        <end position="570"/>
    </location>
</feature>
<feature type="transmembrane region" description="Helical" evidence="1">
    <location>
        <begin position="313"/>
        <end position="337"/>
    </location>
</feature>
<gene>
    <name evidence="2" type="ORF">BSZ40_05335</name>
</gene>
<comment type="caution">
    <text evidence="2">The sequence shown here is derived from an EMBL/GenBank/DDBJ whole genome shotgun (WGS) entry which is preliminary data.</text>
</comment>
<keyword evidence="1" id="KW-0472">Membrane</keyword>
<dbReference type="EMBL" id="MQVS01000004">
    <property type="protein sequence ID" value="OKL51906.1"/>
    <property type="molecule type" value="Genomic_DNA"/>
</dbReference>
<feature type="transmembrane region" description="Helical" evidence="1">
    <location>
        <begin position="402"/>
        <end position="421"/>
    </location>
</feature>
<dbReference type="Proteomes" id="UP000185612">
    <property type="component" value="Unassembled WGS sequence"/>
</dbReference>
<feature type="transmembrane region" description="Helical" evidence="1">
    <location>
        <begin position="813"/>
        <end position="837"/>
    </location>
</feature>
<sequence>MRGLRVAARLAWRDARRHWARSLFALLLLSLPAAFTAGLIMRDVEAPLGRDSQLAALPDSAAALLTATAVRDPSVVQDPTGPRGIWMDDPDINPASLQALQRVLPAHELVPYYRVEQLVATSGQLLPPGQAGPVGGHTVWEGVRARQLALPSLLEAPADLLPEFLPPLTTGRAATKRDELVISTALAKRTGVRVGQQLTLLAPPFSGWYSTTGRVPEVIADRMQSYTVVGIAAQPDESAWSVEGLVAELVRQDSRGIPRLYAARGPQPVTWQQVKELNALRTFALSRHVLTHLPPPAELYPSVLLTVQVQRGLVVSALTTLAGVLLTLGLVTPAFVVGSEQQRRSLALAAVTGATGRDLRRVLTWQGASLGALGALLGTIGGTVLAAGWYRWRLPGGDIWQHLPWGLLALPVLGGLVMGYLMTWGPARRVAGLAPVEALKRRPRATGSRRGDRARLLAALGSAGAAGLCAAAVLAVPPPSPGDVVPAGQPVLLPVANLALLIFLITVPLAAWLALPSFLRLLPRARLPLVLRLAAQEADLHRGRTVPAATAVMVCVALASGLITVGSSFAREMEDNQNAIVGAGHLVLFNEVPVSAGFDRALVHDTIAHLRSQLPVTGVRDLYAIDFAAGYVHPDIPGAHECAAGEDYTRHTARTLGAPIVCVPVELGADDGLQLPWLAGSDAFVMDGATMRASGLPGAAAAADVLESGGVVVRFAPHLDGTQVRVVRTTDLEEELAAVQRPGHLLWGLAAGIVVPPTVATELGAELRYVASYLETSRPLTAQEIALADTASGELNSLVRTATRPAAPQLGGALYTLPLAALTALGLLATSVAVALARTVRVADMATMHAVGASPGFLRRYDMAQAGVILLVGMPLGLAVGGALAVFQVLWLRRLGPVGSWAHIDFAPAWQALLVVGFSLLALAITWLGARPHRLTGRSLD</sequence>
<organism evidence="2 3">
    <name type="scientific">Buchananella hordeovulneris</name>
    <dbReference type="NCBI Taxonomy" id="52770"/>
    <lineage>
        <taxon>Bacteria</taxon>
        <taxon>Bacillati</taxon>
        <taxon>Actinomycetota</taxon>
        <taxon>Actinomycetes</taxon>
        <taxon>Actinomycetales</taxon>
        <taxon>Actinomycetaceae</taxon>
        <taxon>Buchananella</taxon>
    </lineage>
</organism>
<dbReference type="GO" id="GO:0005886">
    <property type="term" value="C:plasma membrane"/>
    <property type="evidence" value="ECO:0007669"/>
    <property type="project" value="TreeGrafter"/>
</dbReference>
<evidence type="ECO:0000256" key="1">
    <source>
        <dbReference type="SAM" id="Phobius"/>
    </source>
</evidence>
<dbReference type="OrthoDB" id="4847440at2"/>
<reference evidence="3" key="1">
    <citation type="submission" date="2016-12" db="EMBL/GenBank/DDBJ databases">
        <authorList>
            <person name="Meng X."/>
        </authorList>
    </citation>
    <scope>NUCLEOTIDE SEQUENCE [LARGE SCALE GENOMIC DNA]</scope>
    <source>
        <strain evidence="3">DSM 20732</strain>
    </source>
</reference>
<protein>
    <recommendedName>
        <fullName evidence="4">FtsX-like permease family protein</fullName>
    </recommendedName>
</protein>
<evidence type="ECO:0000313" key="3">
    <source>
        <dbReference type="Proteomes" id="UP000185612"/>
    </source>
</evidence>
<feature type="transmembrane region" description="Helical" evidence="1">
    <location>
        <begin position="868"/>
        <end position="890"/>
    </location>
</feature>
<dbReference type="AlphaFoldDB" id="A0A1Q5PWN1"/>
<dbReference type="PANTHER" id="PTHR30572">
    <property type="entry name" value="MEMBRANE COMPONENT OF TRANSPORTER-RELATED"/>
    <property type="match status" value="1"/>
</dbReference>
<dbReference type="PANTHER" id="PTHR30572:SF4">
    <property type="entry name" value="ABC TRANSPORTER PERMEASE YTRF"/>
    <property type="match status" value="1"/>
</dbReference>
<keyword evidence="1" id="KW-0812">Transmembrane</keyword>
<accession>A0A1Q5PWN1</accession>
<dbReference type="GO" id="GO:0022857">
    <property type="term" value="F:transmembrane transporter activity"/>
    <property type="evidence" value="ECO:0007669"/>
    <property type="project" value="TreeGrafter"/>
</dbReference>
<keyword evidence="3" id="KW-1185">Reference proteome</keyword>